<accession>A0A495P6H8</accession>
<dbReference type="PANTHER" id="PTHR37953:SF1">
    <property type="entry name" value="UPF0127 PROTEIN MJ1496"/>
    <property type="match status" value="1"/>
</dbReference>
<organism evidence="1 2">
    <name type="scientific">Gillisia mitskevichiae</name>
    <dbReference type="NCBI Taxonomy" id="270921"/>
    <lineage>
        <taxon>Bacteria</taxon>
        <taxon>Pseudomonadati</taxon>
        <taxon>Bacteroidota</taxon>
        <taxon>Flavobacteriia</taxon>
        <taxon>Flavobacteriales</taxon>
        <taxon>Flavobacteriaceae</taxon>
        <taxon>Gillisia</taxon>
    </lineage>
</organism>
<dbReference type="InterPro" id="IPR003795">
    <property type="entry name" value="DUF192"/>
</dbReference>
<dbReference type="Pfam" id="PF02643">
    <property type="entry name" value="DUF192"/>
    <property type="match status" value="1"/>
</dbReference>
<name>A0A495P6H8_9FLAO</name>
<evidence type="ECO:0000313" key="1">
    <source>
        <dbReference type="EMBL" id="RKS45018.1"/>
    </source>
</evidence>
<proteinExistence type="predicted"/>
<dbReference type="EMBL" id="RBLG01000004">
    <property type="protein sequence ID" value="RKS45018.1"/>
    <property type="molecule type" value="Genomic_DNA"/>
</dbReference>
<dbReference type="PROSITE" id="PS51257">
    <property type="entry name" value="PROKAR_LIPOPROTEIN"/>
    <property type="match status" value="1"/>
</dbReference>
<evidence type="ECO:0008006" key="3">
    <source>
        <dbReference type="Google" id="ProtNLM"/>
    </source>
</evidence>
<protein>
    <recommendedName>
        <fullName evidence="3">DUF192 domain-containing protein</fullName>
    </recommendedName>
</protein>
<dbReference type="PANTHER" id="PTHR37953">
    <property type="entry name" value="UPF0127 PROTEIN MJ1496"/>
    <property type="match status" value="1"/>
</dbReference>
<gene>
    <name evidence="1" type="ORF">BC962_2690</name>
</gene>
<dbReference type="AlphaFoldDB" id="A0A495P6H8"/>
<keyword evidence="2" id="KW-1185">Reference proteome</keyword>
<reference evidence="1 2" key="1">
    <citation type="submission" date="2018-10" db="EMBL/GenBank/DDBJ databases">
        <title>Genomic Encyclopedia of Archaeal and Bacterial Type Strains, Phase II (KMG-II): from individual species to whole genera.</title>
        <authorList>
            <person name="Goeker M."/>
        </authorList>
    </citation>
    <scope>NUCLEOTIDE SEQUENCE [LARGE SCALE GENOMIC DNA]</scope>
    <source>
        <strain evidence="1 2">DSM 19839</strain>
    </source>
</reference>
<dbReference type="OrthoDB" id="5526466at2"/>
<dbReference type="Gene3D" id="2.60.120.1140">
    <property type="entry name" value="Protein of unknown function DUF192"/>
    <property type="match status" value="1"/>
</dbReference>
<dbReference type="Proteomes" id="UP000276282">
    <property type="component" value="Unassembled WGS sequence"/>
</dbReference>
<dbReference type="RefSeq" id="WP_121346496.1">
    <property type="nucleotide sequence ID" value="NZ_RBLG01000004.1"/>
</dbReference>
<evidence type="ECO:0000313" key="2">
    <source>
        <dbReference type="Proteomes" id="UP000276282"/>
    </source>
</evidence>
<comment type="caution">
    <text evidence="1">The sequence shown here is derived from an EMBL/GenBank/DDBJ whole genome shotgun (WGS) entry which is preliminary data.</text>
</comment>
<dbReference type="InterPro" id="IPR038695">
    <property type="entry name" value="Saro_0823-like_sf"/>
</dbReference>
<sequence>MKKIKRFILTGFSLGIIFSCADNDKNTSIETDEIQFTKEGELYLLKAEDTIQKLDIELAETSYEQQTGLMYRKSMKANQGMLFVYSTETLHSFYMKNTYIPLDLIFFNKDSSVVSFQENAKPLDETSLPSKVPAQYILEVNAGKVKEWELAEGDKMLFLRN</sequence>